<proteinExistence type="predicted"/>
<sequence length="269" mass="30910">MWSDREEEILASTLMELVVRGWKSDNGFRAGYLTQLEQSLRKEFPSTDIKGTPHITSKISAWKKSYNNLQAILSRSGIGFNVHGNHKIDCEDEQWEQIVHMDNNAKFMRYKSWPFGSSDTQGIDNDYHVSFEDFMAEDSTPMRVVPENHDDSTTHSEQHVANKRISGAKRKINSSDADLMEFLGNLHAETNSRLEVISARIGYEFDLGKARQEIFTMLGNVEGLSIEQRYELSDILGDKSQRLEIFMEMPAEARLGYMLRLIEQNHKPT</sequence>
<accession>A0ABD1HFB7</accession>
<dbReference type="PANTHER" id="PTHR46250:SF15">
    <property type="entry name" value="OS01G0523800 PROTEIN"/>
    <property type="match status" value="1"/>
</dbReference>
<name>A0ABD1HFB7_SALDI</name>
<feature type="domain" description="Myb/SANT-like" evidence="1">
    <location>
        <begin position="1"/>
        <end position="97"/>
    </location>
</feature>
<keyword evidence="3" id="KW-1185">Reference proteome</keyword>
<reference evidence="2 3" key="1">
    <citation type="submission" date="2024-06" db="EMBL/GenBank/DDBJ databases">
        <title>A chromosome level genome sequence of Diviner's sage (Salvia divinorum).</title>
        <authorList>
            <person name="Ford S.A."/>
            <person name="Ro D.-K."/>
            <person name="Ness R.W."/>
            <person name="Phillips M.A."/>
        </authorList>
    </citation>
    <scope>NUCLEOTIDE SEQUENCE [LARGE SCALE GENOMIC DNA]</scope>
    <source>
        <strain evidence="2">SAF-2024a</strain>
        <tissue evidence="2">Leaf</tissue>
    </source>
</reference>
<evidence type="ECO:0000313" key="2">
    <source>
        <dbReference type="EMBL" id="KAL1553779.1"/>
    </source>
</evidence>
<dbReference type="InterPro" id="IPR024752">
    <property type="entry name" value="Myb/SANT-like_dom"/>
</dbReference>
<evidence type="ECO:0000313" key="3">
    <source>
        <dbReference type="Proteomes" id="UP001567538"/>
    </source>
</evidence>
<dbReference type="EMBL" id="JBEAFC010000006">
    <property type="protein sequence ID" value="KAL1553779.1"/>
    <property type="molecule type" value="Genomic_DNA"/>
</dbReference>
<evidence type="ECO:0000259" key="1">
    <source>
        <dbReference type="Pfam" id="PF12776"/>
    </source>
</evidence>
<comment type="caution">
    <text evidence="2">The sequence shown here is derived from an EMBL/GenBank/DDBJ whole genome shotgun (WGS) entry which is preliminary data.</text>
</comment>
<dbReference type="AlphaFoldDB" id="A0ABD1HFB7"/>
<protein>
    <recommendedName>
        <fullName evidence="1">Myb/SANT-like domain-containing protein</fullName>
    </recommendedName>
</protein>
<dbReference type="PANTHER" id="PTHR46250">
    <property type="entry name" value="MYB/SANT-LIKE DNA-BINDING DOMAIN PROTEIN-RELATED"/>
    <property type="match status" value="1"/>
</dbReference>
<dbReference type="Proteomes" id="UP001567538">
    <property type="component" value="Unassembled WGS sequence"/>
</dbReference>
<dbReference type="Pfam" id="PF12776">
    <property type="entry name" value="Myb_DNA-bind_3"/>
    <property type="match status" value="1"/>
</dbReference>
<gene>
    <name evidence="2" type="ORF">AAHA92_14410</name>
</gene>
<organism evidence="2 3">
    <name type="scientific">Salvia divinorum</name>
    <name type="common">Maria pastora</name>
    <name type="synonym">Diviner's sage</name>
    <dbReference type="NCBI Taxonomy" id="28513"/>
    <lineage>
        <taxon>Eukaryota</taxon>
        <taxon>Viridiplantae</taxon>
        <taxon>Streptophyta</taxon>
        <taxon>Embryophyta</taxon>
        <taxon>Tracheophyta</taxon>
        <taxon>Spermatophyta</taxon>
        <taxon>Magnoliopsida</taxon>
        <taxon>eudicotyledons</taxon>
        <taxon>Gunneridae</taxon>
        <taxon>Pentapetalae</taxon>
        <taxon>asterids</taxon>
        <taxon>lamiids</taxon>
        <taxon>Lamiales</taxon>
        <taxon>Lamiaceae</taxon>
        <taxon>Nepetoideae</taxon>
        <taxon>Mentheae</taxon>
        <taxon>Salviinae</taxon>
        <taxon>Salvia</taxon>
        <taxon>Salvia subgen. Calosphace</taxon>
    </lineage>
</organism>